<feature type="compositionally biased region" description="Low complexity" evidence="4">
    <location>
        <begin position="1219"/>
        <end position="1230"/>
    </location>
</feature>
<reference evidence="6" key="1">
    <citation type="journal article" date="2021" name="Mol. Plant Microbe Interact.">
        <title>Complete Genome Sequence of the Plant-Pathogenic Fungus Colletotrichum lupini.</title>
        <authorList>
            <person name="Baroncelli R."/>
            <person name="Pensec F."/>
            <person name="Da Lio D."/>
            <person name="Boufleur T."/>
            <person name="Vicente I."/>
            <person name="Sarrocco S."/>
            <person name="Picot A."/>
            <person name="Baraldi E."/>
            <person name="Sukno S."/>
            <person name="Thon M."/>
            <person name="Le Floch G."/>
        </authorList>
    </citation>
    <scope>NUCLEOTIDE SEQUENCE</scope>
    <source>
        <strain evidence="6">IMI 504893</strain>
    </source>
</reference>
<name>A0A9Q8SVH7_9PEZI</name>
<keyword evidence="5" id="KW-1133">Transmembrane helix</keyword>
<evidence type="ECO:0008006" key="8">
    <source>
        <dbReference type="Google" id="ProtNLM"/>
    </source>
</evidence>
<feature type="region of interest" description="Disordered" evidence="4">
    <location>
        <begin position="1"/>
        <end position="92"/>
    </location>
</feature>
<feature type="transmembrane region" description="Helical" evidence="5">
    <location>
        <begin position="1121"/>
        <end position="1146"/>
    </location>
</feature>
<dbReference type="Proteomes" id="UP000830671">
    <property type="component" value="Chromosome 5"/>
</dbReference>
<feature type="repeat" description="ANK" evidence="3">
    <location>
        <begin position="141"/>
        <end position="173"/>
    </location>
</feature>
<dbReference type="Pfam" id="PF12796">
    <property type="entry name" value="Ank_2"/>
    <property type="match status" value="2"/>
</dbReference>
<dbReference type="SMART" id="SM00248">
    <property type="entry name" value="ANK"/>
    <property type="match status" value="7"/>
</dbReference>
<evidence type="ECO:0000256" key="4">
    <source>
        <dbReference type="SAM" id="MobiDB-lite"/>
    </source>
</evidence>
<feature type="compositionally biased region" description="Basic and acidic residues" evidence="4">
    <location>
        <begin position="23"/>
        <end position="33"/>
    </location>
</feature>
<evidence type="ECO:0000256" key="5">
    <source>
        <dbReference type="SAM" id="Phobius"/>
    </source>
</evidence>
<feature type="repeat" description="ANK" evidence="3">
    <location>
        <begin position="313"/>
        <end position="340"/>
    </location>
</feature>
<keyword evidence="5" id="KW-0812">Transmembrane</keyword>
<organism evidence="6 7">
    <name type="scientific">Colletotrichum lupini</name>
    <dbReference type="NCBI Taxonomy" id="145971"/>
    <lineage>
        <taxon>Eukaryota</taxon>
        <taxon>Fungi</taxon>
        <taxon>Dikarya</taxon>
        <taxon>Ascomycota</taxon>
        <taxon>Pezizomycotina</taxon>
        <taxon>Sordariomycetes</taxon>
        <taxon>Hypocreomycetidae</taxon>
        <taxon>Glomerellales</taxon>
        <taxon>Glomerellaceae</taxon>
        <taxon>Colletotrichum</taxon>
        <taxon>Colletotrichum acutatum species complex</taxon>
    </lineage>
</organism>
<feature type="repeat" description="ANK" evidence="3">
    <location>
        <begin position="242"/>
        <end position="274"/>
    </location>
</feature>
<dbReference type="PANTHER" id="PTHR24166">
    <property type="entry name" value="ROLLING PEBBLES, ISOFORM B"/>
    <property type="match status" value="1"/>
</dbReference>
<feature type="compositionally biased region" description="Basic and acidic residues" evidence="4">
    <location>
        <begin position="1241"/>
        <end position="1263"/>
    </location>
</feature>
<keyword evidence="7" id="KW-1185">Reference proteome</keyword>
<dbReference type="GeneID" id="73343758"/>
<keyword evidence="1" id="KW-0677">Repeat</keyword>
<evidence type="ECO:0000313" key="6">
    <source>
        <dbReference type="EMBL" id="UQC84274.1"/>
    </source>
</evidence>
<keyword evidence="2 3" id="KW-0040">ANK repeat</keyword>
<dbReference type="RefSeq" id="XP_049145892.1">
    <property type="nucleotide sequence ID" value="XM_049288748.1"/>
</dbReference>
<dbReference type="PROSITE" id="PS50297">
    <property type="entry name" value="ANK_REP_REGION"/>
    <property type="match status" value="4"/>
</dbReference>
<dbReference type="SUPFAM" id="SSF48403">
    <property type="entry name" value="Ankyrin repeat"/>
    <property type="match status" value="2"/>
</dbReference>
<sequence>MTTSDRKSPVPEDTFINHHSKHNGNDSPKDNQEQNRSSSSSDNTTNPGVATPVAPIISEEIQVFLDDGGEEKTTSPSAYAAAVKPDESPEQGDHDLITKDMHQFLDDRDMWDGDMEHVGTKKLDEMLRGPWRDHINAKGDSDMTALHIVARNGLTEAVRVLISAGAEQEVRDESGHTPLHTACLRNQPGVVKALLENGVSIKILTEAENSTLSLAVLSGAEDIVELLLENDRSILQFSEEHSHLNPLHLAAYHRNPEIAEILLANGAKLNIVDEFENTPLMVATDRKVESIMRMLLCPRTEDEDLQLDVPDQYGLTPLMLAASLGYEVGVRVLLDSGADLGAICIKSWDSHESNMRTALDYAILHLQDNIVELILAEEYRFRVSRKAAFAALKLIIEWGTRHMVKSIIHYYASEGMNATSVFKAEIARFDPKGQLFEALMWTAGRSGVYDVGRKLIMERLKLFHHPVGNWNTAQWTTLEWAAYAGLPSVFWLECAASPREESTHRALETSKFIIDKIQAQIDREEDRDASTDHPAHCQQGIRNTFNDIFLDPPIGLMCTDDPTFTRPTLWHKLPPYAKELDVAIVQVYKNVNQSGIIRRYRPLTKAIYSHGPQRIMLEMIQEVKGILGVHSFGRETGPLYDVPRPIYVDNEPKFTWIHLPSTNDLLQRIMYDMESDASQFYQVKSFFRDSWVEVPDKISASRMMRPRFVETVQENETPASAVYMPYLSYATQCREEEGEEPFSPTPDVEDDPKNVLQALRAEKYKYEQLLSTYKPGVIHGSSTLDEWYYHFASDQEASKDRKARNESQVVTKGLPGKIEDKDFWPLIRVNQLWIWTIADKWLITASSHPMDGKKNVLLEGVVDHLTKQTESGGSRSLPGSTAEMSRLIIDFCISSYETLPKASRKSSSTTLGVNGTAEEPALQSPTWQFAPNPQSSVEYPPELLSMRQMFSNSINKIGIDEANLFAKFSSEAGEILATMNDENEIKEFQVALGIKKPGVESCQAVIDDKSTRTDTDNELERKRQARIKNNLVAIRKAEDLSSRIKDIRDELNILKAVAQYQRDVQREMQKLPGSQEAGLSASHVVNDIKEMDKVADRIQTSLPLSFLTSLFAIDANSFMEALGWIFVVIFSVSIAFFIPLAGYAIYSDQVVQHLSAAFRKAIRNTSDSESSKSAIPKRSLPSSEQISRSGHDGTILELQYPPLQREPSLIRNFRRQESGEIGSDGSSSWGLRGEDSWPSNQERRDPDLLSRSWKRSEGKHVESRGLYTV</sequence>
<dbReference type="AlphaFoldDB" id="A0A9Q8SVH7"/>
<accession>A0A9Q8SVH7</accession>
<dbReference type="InterPro" id="IPR036770">
    <property type="entry name" value="Ankyrin_rpt-contain_sf"/>
</dbReference>
<dbReference type="Gene3D" id="1.25.40.20">
    <property type="entry name" value="Ankyrin repeat-containing domain"/>
    <property type="match status" value="3"/>
</dbReference>
<feature type="repeat" description="ANK" evidence="3">
    <location>
        <begin position="174"/>
        <end position="206"/>
    </location>
</feature>
<protein>
    <recommendedName>
        <fullName evidence="8">Ankyrin repeat protein</fullName>
    </recommendedName>
</protein>
<evidence type="ECO:0000256" key="2">
    <source>
        <dbReference type="ARBA" id="ARBA00023043"/>
    </source>
</evidence>
<proteinExistence type="predicted"/>
<evidence type="ECO:0000313" key="7">
    <source>
        <dbReference type="Proteomes" id="UP000830671"/>
    </source>
</evidence>
<feature type="region of interest" description="Disordered" evidence="4">
    <location>
        <begin position="1168"/>
        <end position="1188"/>
    </location>
</feature>
<dbReference type="PANTHER" id="PTHR24166:SF48">
    <property type="entry name" value="PROTEIN VAPYRIN"/>
    <property type="match status" value="1"/>
</dbReference>
<keyword evidence="5" id="KW-0472">Membrane</keyword>
<evidence type="ECO:0000256" key="3">
    <source>
        <dbReference type="PROSITE-ProRule" id="PRU00023"/>
    </source>
</evidence>
<feature type="compositionally biased region" description="Basic and acidic residues" evidence="4">
    <location>
        <begin position="1"/>
        <end position="10"/>
    </location>
</feature>
<evidence type="ECO:0000256" key="1">
    <source>
        <dbReference type="ARBA" id="ARBA00022737"/>
    </source>
</evidence>
<dbReference type="KEGG" id="clup:CLUP02_09770"/>
<dbReference type="InterPro" id="IPR002110">
    <property type="entry name" value="Ankyrin_rpt"/>
</dbReference>
<dbReference type="PROSITE" id="PS50088">
    <property type="entry name" value="ANK_REPEAT"/>
    <property type="match status" value="4"/>
</dbReference>
<gene>
    <name evidence="6" type="ORF">CLUP02_09770</name>
</gene>
<feature type="region of interest" description="Disordered" evidence="4">
    <location>
        <begin position="1215"/>
        <end position="1269"/>
    </location>
</feature>
<dbReference type="InterPro" id="IPR050889">
    <property type="entry name" value="Dendritic_Spine_Reg/Scaffold"/>
</dbReference>
<dbReference type="EMBL" id="CP019477">
    <property type="protein sequence ID" value="UQC84274.1"/>
    <property type="molecule type" value="Genomic_DNA"/>
</dbReference>